<dbReference type="AlphaFoldDB" id="A0A1D2LQG5"/>
<accession>A0A1D2LQG5</accession>
<evidence type="ECO:0000313" key="4">
    <source>
        <dbReference type="Proteomes" id="UP000270190"/>
    </source>
</evidence>
<keyword evidence="3" id="KW-1185">Reference proteome</keyword>
<dbReference type="EMBL" id="CP023483">
    <property type="protein sequence ID" value="ATF25169.1"/>
    <property type="molecule type" value="Genomic_DNA"/>
</dbReference>
<dbReference type="KEGG" id="bths:CNY62_01540"/>
<sequence>MEHATKVGIKGNYYDISIREVISNIAFTIVYNPLTITDIDQADEWVTSSANGKCIHKISAIEHDTRKNTRRIFLKE</sequence>
<gene>
    <name evidence="2" type="ORF">BTBSAS_100008</name>
    <name evidence="1" type="ORF">CNY62_01540</name>
</gene>
<dbReference type="EMBL" id="OUNC01000002">
    <property type="protein sequence ID" value="SPP26539.1"/>
    <property type="molecule type" value="Genomic_DNA"/>
</dbReference>
<reference evidence="1 3" key="1">
    <citation type="submission" date="2017-09" db="EMBL/GenBank/DDBJ databases">
        <title>Complete Genome Sequences of Two Strains of the Meat Spoilage Bacterium Brochothrix thermosphacta Isolated from Ground Chicken.</title>
        <authorList>
            <person name="Paoli G.C."/>
            <person name="Wijey C."/>
            <person name="Chen C.-Y."/>
            <person name="Nguyen L."/>
            <person name="Yan X."/>
            <person name="Irwin P.L."/>
        </authorList>
    </citation>
    <scope>NUCLEOTIDE SEQUENCE [LARGE SCALE GENOMIC DNA]</scope>
    <source>
        <strain evidence="1 3">BI</strain>
    </source>
</reference>
<dbReference type="Proteomes" id="UP000270190">
    <property type="component" value="Unassembled WGS sequence"/>
</dbReference>
<dbReference type="RefSeq" id="WP_029092224.1">
    <property type="nucleotide sequence ID" value="NZ_CBCPHX010000008.1"/>
</dbReference>
<protein>
    <submittedName>
        <fullName evidence="1">Uncharacterized protein</fullName>
    </submittedName>
</protein>
<reference evidence="4" key="2">
    <citation type="submission" date="2018-04" db="EMBL/GenBank/DDBJ databases">
        <authorList>
            <person name="Illikoud N."/>
        </authorList>
    </citation>
    <scope>NUCLEOTIDE SEQUENCE [LARGE SCALE GENOMIC DNA]</scope>
</reference>
<dbReference type="GeneID" id="66538230"/>
<evidence type="ECO:0000313" key="3">
    <source>
        <dbReference type="Proteomes" id="UP000243591"/>
    </source>
</evidence>
<dbReference type="Proteomes" id="UP000243591">
    <property type="component" value="Chromosome"/>
</dbReference>
<evidence type="ECO:0000313" key="1">
    <source>
        <dbReference type="EMBL" id="ATF25169.1"/>
    </source>
</evidence>
<evidence type="ECO:0000313" key="2">
    <source>
        <dbReference type="EMBL" id="SPP26539.1"/>
    </source>
</evidence>
<organism evidence="1 3">
    <name type="scientific">Brochothrix thermosphacta</name>
    <name type="common">Microbacterium thermosphactum</name>
    <dbReference type="NCBI Taxonomy" id="2756"/>
    <lineage>
        <taxon>Bacteria</taxon>
        <taxon>Bacillati</taxon>
        <taxon>Bacillota</taxon>
        <taxon>Bacilli</taxon>
        <taxon>Bacillales</taxon>
        <taxon>Listeriaceae</taxon>
        <taxon>Brochothrix</taxon>
    </lineage>
</organism>
<proteinExistence type="predicted"/>
<dbReference type="OrthoDB" id="9908504at2"/>
<name>A0A1D2LQG5_BROTH</name>
<reference evidence="2" key="3">
    <citation type="submission" date="2018-04" db="EMBL/GenBank/DDBJ databases">
        <authorList>
            <person name="Go L.Y."/>
            <person name="Mitchell J.A."/>
        </authorList>
    </citation>
    <scope>NUCLEOTIDE SEQUENCE</scope>
    <source>
        <strain evidence="2">BSAS1 3</strain>
    </source>
</reference>